<dbReference type="PANTHER" id="PTHR30531:SF12">
    <property type="entry name" value="FLAGELLAR BIOSYNTHETIC PROTEIN FLHB"/>
    <property type="match status" value="1"/>
</dbReference>
<feature type="region of interest" description="Disordered" evidence="1">
    <location>
        <begin position="1"/>
        <end position="24"/>
    </location>
</feature>
<proteinExistence type="predicted"/>
<gene>
    <name evidence="3" type="ORF">ET475_08715</name>
</gene>
<evidence type="ECO:0000313" key="4">
    <source>
        <dbReference type="Proteomes" id="UP000293995"/>
    </source>
</evidence>
<feature type="transmembrane region" description="Helical" evidence="2">
    <location>
        <begin position="188"/>
        <end position="209"/>
    </location>
</feature>
<keyword evidence="4" id="KW-1185">Reference proteome</keyword>
<accession>A0A4V0YDA8</accession>
<feature type="transmembrane region" description="Helical" evidence="2">
    <location>
        <begin position="94"/>
        <end position="114"/>
    </location>
</feature>
<feature type="transmembrane region" description="Helical" evidence="2">
    <location>
        <begin position="145"/>
        <end position="168"/>
    </location>
</feature>
<feature type="compositionally biased region" description="Basic and acidic residues" evidence="1">
    <location>
        <begin position="219"/>
        <end position="231"/>
    </location>
</feature>
<dbReference type="RefSeq" id="WP_129388691.1">
    <property type="nucleotide sequence ID" value="NZ_CP035494.1"/>
</dbReference>
<dbReference type="Proteomes" id="UP000293995">
    <property type="component" value="Chromosome"/>
</dbReference>
<feature type="transmembrane region" description="Helical" evidence="2">
    <location>
        <begin position="33"/>
        <end position="54"/>
    </location>
</feature>
<dbReference type="Pfam" id="PF01312">
    <property type="entry name" value="Bac_export_2"/>
    <property type="match status" value="1"/>
</dbReference>
<sequence>MSDTDSGERTEKASDRRLREARQKGKLARSQDLTAWLSIGAAALCMPAAIAVGASAGSEQLIALTAVVHDPTPATALTILGRGLGSVPATLGPLLATVAVVTVVGATMQGGVHLRRLSGRVEQFNIVSGVARLFGGRALWEGAKALLKTAAIAVVVWLVIAGLMPVLQASGSHSIALLLQTAGQGSSTLLQATVAVGLALAAIDVFVVMRRNAKHTRMTKREVKDENKNSEGDPLVRQQRRSRQFALSRNRMITAVADADVVVVNPTHIAVALRYQVGRSAPRVVAKGSGVIAERIREKATDAGVPLVRDIPLARALNAACALGQEIPEDLYTAVAQVLVFVDALRRRGSARGIHSLPPRRTA</sequence>
<dbReference type="GO" id="GO:0005886">
    <property type="term" value="C:plasma membrane"/>
    <property type="evidence" value="ECO:0007669"/>
    <property type="project" value="TreeGrafter"/>
</dbReference>
<keyword evidence="2" id="KW-0472">Membrane</keyword>
<evidence type="ECO:0000256" key="1">
    <source>
        <dbReference type="SAM" id="MobiDB-lite"/>
    </source>
</evidence>
<protein>
    <submittedName>
        <fullName evidence="3">EscU/YscU/HrcU family type III secretion system export apparatus switch protein</fullName>
    </submittedName>
</protein>
<dbReference type="EMBL" id="CP035494">
    <property type="protein sequence ID" value="QAY60061.1"/>
    <property type="molecule type" value="Genomic_DNA"/>
</dbReference>
<reference evidence="3 4" key="1">
    <citation type="submission" date="2019-01" db="EMBL/GenBank/DDBJ databases">
        <title>Genome sequencing of strain DFW100M-13.</title>
        <authorList>
            <person name="Heo J."/>
            <person name="Kim S.-J."/>
            <person name="Kim J.-S."/>
            <person name="Hong S.-B."/>
            <person name="Kwon S.-W."/>
        </authorList>
    </citation>
    <scope>NUCLEOTIDE SEQUENCE [LARGE SCALE GENOMIC DNA]</scope>
    <source>
        <strain evidence="3 4">DFW100M-13</strain>
    </source>
</reference>
<name>A0A4V0YDA8_9MICO</name>
<dbReference type="PANTHER" id="PTHR30531">
    <property type="entry name" value="FLAGELLAR BIOSYNTHETIC PROTEIN FLHB"/>
    <property type="match status" value="1"/>
</dbReference>
<dbReference type="PRINTS" id="PR00950">
    <property type="entry name" value="TYPE3IMSPROT"/>
</dbReference>
<dbReference type="GO" id="GO:0009306">
    <property type="term" value="P:protein secretion"/>
    <property type="evidence" value="ECO:0007669"/>
    <property type="project" value="InterPro"/>
</dbReference>
<evidence type="ECO:0000256" key="2">
    <source>
        <dbReference type="SAM" id="Phobius"/>
    </source>
</evidence>
<dbReference type="KEGG" id="mprt:ET475_08715"/>
<evidence type="ECO:0000313" key="3">
    <source>
        <dbReference type="EMBL" id="QAY60061.1"/>
    </source>
</evidence>
<organism evidence="3 4">
    <name type="scientific">Microbacterium protaetiae</name>
    <dbReference type="NCBI Taxonomy" id="2509458"/>
    <lineage>
        <taxon>Bacteria</taxon>
        <taxon>Bacillati</taxon>
        <taxon>Actinomycetota</taxon>
        <taxon>Actinomycetes</taxon>
        <taxon>Micrococcales</taxon>
        <taxon>Microbacteriaceae</taxon>
        <taxon>Microbacterium</taxon>
    </lineage>
</organism>
<feature type="region of interest" description="Disordered" evidence="1">
    <location>
        <begin position="217"/>
        <end position="237"/>
    </location>
</feature>
<dbReference type="AlphaFoldDB" id="A0A4V0YDA8"/>
<dbReference type="Gene3D" id="3.40.1690.10">
    <property type="entry name" value="secretion proteins EscU"/>
    <property type="match status" value="1"/>
</dbReference>
<dbReference type="OrthoDB" id="9807950at2"/>
<keyword evidence="2" id="KW-1133">Transmembrane helix</keyword>
<dbReference type="InterPro" id="IPR029025">
    <property type="entry name" value="T3SS_substrate_exporter_C"/>
</dbReference>
<dbReference type="InterPro" id="IPR006135">
    <property type="entry name" value="T3SS_substrate_exporter"/>
</dbReference>
<keyword evidence="2" id="KW-0812">Transmembrane</keyword>
<dbReference type="SUPFAM" id="SSF160544">
    <property type="entry name" value="EscU C-terminal domain-like"/>
    <property type="match status" value="1"/>
</dbReference>
<feature type="compositionally biased region" description="Basic and acidic residues" evidence="1">
    <location>
        <begin position="1"/>
        <end position="23"/>
    </location>
</feature>